<keyword evidence="18" id="KW-1185">Reference proteome</keyword>
<organism evidence="17 18">
    <name type="scientific">Corticimicrobacter populi</name>
    <dbReference type="NCBI Taxonomy" id="2175229"/>
    <lineage>
        <taxon>Bacteria</taxon>
        <taxon>Pseudomonadati</taxon>
        <taxon>Pseudomonadota</taxon>
        <taxon>Betaproteobacteria</taxon>
        <taxon>Burkholderiales</taxon>
        <taxon>Alcaligenaceae</taxon>
        <taxon>Corticimicrobacter</taxon>
    </lineage>
</organism>
<dbReference type="GO" id="GO:0005886">
    <property type="term" value="C:plasma membrane"/>
    <property type="evidence" value="ECO:0007669"/>
    <property type="project" value="UniProtKB-SubCell"/>
</dbReference>
<comment type="caution">
    <text evidence="17">The sequence shown here is derived from an EMBL/GenBank/DDBJ whole genome shotgun (WGS) entry which is preliminary data.</text>
</comment>
<evidence type="ECO:0000256" key="13">
    <source>
        <dbReference type="NCBIfam" id="TIGR03499"/>
    </source>
</evidence>
<evidence type="ECO:0000256" key="1">
    <source>
        <dbReference type="ARBA" id="ARBA00004413"/>
    </source>
</evidence>
<dbReference type="SUPFAM" id="SSF52540">
    <property type="entry name" value="P-loop containing nucleoside triphosphate hydrolases"/>
    <property type="match status" value="1"/>
</dbReference>
<proteinExistence type="inferred from homology"/>
<dbReference type="InterPro" id="IPR027417">
    <property type="entry name" value="P-loop_NTPase"/>
</dbReference>
<evidence type="ECO:0000256" key="5">
    <source>
        <dbReference type="ARBA" id="ARBA00022475"/>
    </source>
</evidence>
<evidence type="ECO:0000256" key="12">
    <source>
        <dbReference type="ARBA" id="ARBA00025337"/>
    </source>
</evidence>
<evidence type="ECO:0000256" key="6">
    <source>
        <dbReference type="ARBA" id="ARBA00022741"/>
    </source>
</evidence>
<comment type="similarity">
    <text evidence="2">Belongs to the GTP-binding SRP family.</text>
</comment>
<dbReference type="GO" id="GO:0005047">
    <property type="term" value="F:signal recognition particle binding"/>
    <property type="evidence" value="ECO:0007669"/>
    <property type="project" value="TreeGrafter"/>
</dbReference>
<dbReference type="NCBIfam" id="TIGR03499">
    <property type="entry name" value="FlhF"/>
    <property type="match status" value="1"/>
</dbReference>
<evidence type="ECO:0000256" key="9">
    <source>
        <dbReference type="ARBA" id="ARBA00023134"/>
    </source>
</evidence>
<dbReference type="Pfam" id="PF00448">
    <property type="entry name" value="SRP54"/>
    <property type="match status" value="1"/>
</dbReference>
<evidence type="ECO:0000313" key="17">
    <source>
        <dbReference type="EMBL" id="PWF21200.1"/>
    </source>
</evidence>
<keyword evidence="11" id="KW-1006">Bacterial flagellum protein export</keyword>
<sequence length="875" mass="94179">MRFTGATAREVMGQVKAALGEHALIISSKRVGDQIEVVATGADEIEVTQVTPAPSAPARPAPTAHAAPAAPWQGRPAPVAPPAQEVPAAPIVQPQRFAPAMAAYAQAAEQPTQNLAPAQASAESVRPASVPAEAGRSGTAASGQAEAQMAEALANFQNLMSSRLDGLVWGDTLKRAPTRVALMRDMLAAGFSTVLTRELLSAMPEHLTENVAMFRWLRQELAARLQVVADDTAVLRQGGVYALVGPTGVGKTTTIAKLAARWVQKEGRDALALITTDGYRIGAHEQLQTYGRIMGVPVFPMRHDGDLKPLMQRLEDKRVVLIDNVGLSQRDQGVERQLAMLDAAGRSVQRLVVLNAASQGDTLEEVLNAFSVRAESGETQSTLRGCIITKVDESTHIGSVLDAVIRHGVPIHYVSGGQRVPEDLTLPDAMDLVERALAKVGQEKSGLYAPAEADLAALMGNVQAAAESGPGGPGTEERQRVLHWLMAQGQPEQQGQEGAEAAYQAALNWIAYDRASRLARESWRDQVYLPGDGRVSVASLAQLWLKTARDAYTSVCENYMLALHGRVSLAANVPVTTLAGALMMSDTGQVMTTPAQQLLMPYGSFSACEPHDMPVALDVNDAFRQRVAWLQQGVAHMPTVHVFDRVPQTQMEALDMPHLKWLMLVAGSLKLQTAQGAVSSVRELADHLAYVPLRRRPDGMAELRAAPAGRLGSGDILLIGQARVNWLQAALVEGEAGHVSDVTPAELRLVVIRSLNPETGQVMNQWFGLSNMPEIKVSADMLAVWMMQYEHARVCFKYMAQAWPLLDGVGNEDAWLQRAMLAGQLGAATWQLTHTTHAAPFRELVTRLTGWTPAQSGKNTLAALLKTFAFLEMAV</sequence>
<dbReference type="PANTHER" id="PTHR43134:SF3">
    <property type="entry name" value="FLAGELLAR BIOSYNTHESIS PROTEIN FLHF"/>
    <property type="match status" value="1"/>
</dbReference>
<feature type="region of interest" description="Disordered" evidence="14">
    <location>
        <begin position="52"/>
        <end position="82"/>
    </location>
</feature>
<feature type="compositionally biased region" description="Low complexity" evidence="14">
    <location>
        <begin position="61"/>
        <end position="71"/>
    </location>
</feature>
<accession>A0A2V1JVP0</accession>
<keyword evidence="6" id="KW-0547">Nucleotide-binding</keyword>
<dbReference type="CDD" id="cd17873">
    <property type="entry name" value="FlhF"/>
    <property type="match status" value="1"/>
</dbReference>
<dbReference type="GO" id="GO:0015031">
    <property type="term" value="P:protein transport"/>
    <property type="evidence" value="ECO:0007669"/>
    <property type="project" value="UniProtKB-KW"/>
</dbReference>
<evidence type="ECO:0000256" key="10">
    <source>
        <dbReference type="ARBA" id="ARBA00023136"/>
    </source>
</evidence>
<dbReference type="Proteomes" id="UP000245212">
    <property type="component" value="Unassembled WGS sequence"/>
</dbReference>
<dbReference type="InterPro" id="IPR000897">
    <property type="entry name" value="SRP54_GTPase_dom"/>
</dbReference>
<dbReference type="GO" id="GO:0005525">
    <property type="term" value="F:GTP binding"/>
    <property type="evidence" value="ECO:0007669"/>
    <property type="project" value="UniProtKB-UniRule"/>
</dbReference>
<dbReference type="AlphaFoldDB" id="A0A2V1JVP0"/>
<keyword evidence="9" id="KW-0342">GTP-binding</keyword>
<keyword evidence="17" id="KW-0969">Cilium</keyword>
<evidence type="ECO:0000256" key="7">
    <source>
        <dbReference type="ARBA" id="ARBA00022795"/>
    </source>
</evidence>
<evidence type="ECO:0000256" key="2">
    <source>
        <dbReference type="ARBA" id="ARBA00008531"/>
    </source>
</evidence>
<feature type="domain" description="SRP54-type proteins GTP-binding" evidence="16">
    <location>
        <begin position="238"/>
        <end position="438"/>
    </location>
</feature>
<keyword evidence="4" id="KW-0813">Transport</keyword>
<comment type="subcellular location">
    <subcellularLocation>
        <location evidence="1">Cell membrane</location>
        <topology evidence="1">Peripheral membrane protein</topology>
        <orientation evidence="1">Cytoplasmic side</orientation>
    </subcellularLocation>
</comment>
<dbReference type="InterPro" id="IPR003593">
    <property type="entry name" value="AAA+_ATPase"/>
</dbReference>
<reference evidence="18" key="1">
    <citation type="submission" date="2018-05" db="EMBL/GenBank/DDBJ databases">
        <authorList>
            <person name="Li Y."/>
        </authorList>
    </citation>
    <scope>NUCLEOTIDE SEQUENCE [LARGE SCALE GENOMIC DNA]</scope>
    <source>
        <strain evidence="18">3d-2-2</strain>
    </source>
</reference>
<keyword evidence="7" id="KW-1005">Bacterial flagellum biogenesis</keyword>
<gene>
    <name evidence="17" type="primary">flhF</name>
    <name evidence="17" type="ORF">DD235_15380</name>
</gene>
<dbReference type="InterPro" id="IPR047040">
    <property type="entry name" value="FlhF__GTPase_dom"/>
</dbReference>
<dbReference type="PANTHER" id="PTHR43134">
    <property type="entry name" value="SIGNAL RECOGNITION PARTICLE RECEPTOR SUBUNIT ALPHA"/>
    <property type="match status" value="1"/>
</dbReference>
<dbReference type="SMART" id="SM00382">
    <property type="entry name" value="AAA"/>
    <property type="match status" value="1"/>
</dbReference>
<evidence type="ECO:0000256" key="11">
    <source>
        <dbReference type="ARBA" id="ARBA00023225"/>
    </source>
</evidence>
<evidence type="ECO:0000256" key="4">
    <source>
        <dbReference type="ARBA" id="ARBA00022448"/>
    </source>
</evidence>
<evidence type="ECO:0000256" key="8">
    <source>
        <dbReference type="ARBA" id="ARBA00022927"/>
    </source>
</evidence>
<protein>
    <recommendedName>
        <fullName evidence="3 13">Flagellar biosynthesis protein FlhF</fullName>
    </recommendedName>
</protein>
<comment type="function">
    <text evidence="12">Necessary for flagellar biosynthesis. May be involved in translocation of the flagellum.</text>
</comment>
<dbReference type="RefSeq" id="WP_109063007.1">
    <property type="nucleotide sequence ID" value="NZ_QETA01000008.1"/>
</dbReference>
<feature type="region of interest" description="Disordered" evidence="14">
    <location>
        <begin position="112"/>
        <end position="143"/>
    </location>
</feature>
<evidence type="ECO:0000259" key="16">
    <source>
        <dbReference type="SMART" id="SM00962"/>
    </source>
</evidence>
<evidence type="ECO:0000256" key="14">
    <source>
        <dbReference type="SAM" id="MobiDB-lite"/>
    </source>
</evidence>
<keyword evidence="17" id="KW-0966">Cell projection</keyword>
<dbReference type="GO" id="GO:0044781">
    <property type="term" value="P:bacterial-type flagellum organization"/>
    <property type="evidence" value="ECO:0007669"/>
    <property type="project" value="UniProtKB-UniRule"/>
</dbReference>
<keyword evidence="8" id="KW-0653">Protein transport</keyword>
<dbReference type="GO" id="GO:0003924">
    <property type="term" value="F:GTPase activity"/>
    <property type="evidence" value="ECO:0007669"/>
    <property type="project" value="UniProtKB-UniRule"/>
</dbReference>
<dbReference type="Gene3D" id="3.40.50.300">
    <property type="entry name" value="P-loop containing nucleotide triphosphate hydrolases"/>
    <property type="match status" value="1"/>
</dbReference>
<keyword evidence="5" id="KW-1003">Cell membrane</keyword>
<dbReference type="InterPro" id="IPR020006">
    <property type="entry name" value="FlhF"/>
</dbReference>
<evidence type="ECO:0000259" key="15">
    <source>
        <dbReference type="SMART" id="SM00382"/>
    </source>
</evidence>
<dbReference type="FunFam" id="3.40.50.300:FF:000695">
    <property type="entry name" value="Flagellar biosynthesis regulator FlhF"/>
    <property type="match status" value="1"/>
</dbReference>
<dbReference type="GO" id="GO:0006614">
    <property type="term" value="P:SRP-dependent cotranslational protein targeting to membrane"/>
    <property type="evidence" value="ECO:0007669"/>
    <property type="project" value="UniProtKB-UniRule"/>
</dbReference>
<keyword evidence="17" id="KW-0282">Flagellum</keyword>
<dbReference type="SMART" id="SM00962">
    <property type="entry name" value="SRP54"/>
    <property type="match status" value="1"/>
</dbReference>
<evidence type="ECO:0000313" key="18">
    <source>
        <dbReference type="Proteomes" id="UP000245212"/>
    </source>
</evidence>
<keyword evidence="10" id="KW-0472">Membrane</keyword>
<name>A0A2V1JVP0_9BURK</name>
<evidence type="ECO:0000256" key="3">
    <source>
        <dbReference type="ARBA" id="ARBA00014919"/>
    </source>
</evidence>
<feature type="domain" description="AAA+ ATPase" evidence="15">
    <location>
        <begin position="237"/>
        <end position="412"/>
    </location>
</feature>
<dbReference type="EMBL" id="QETA01000008">
    <property type="protein sequence ID" value="PWF21200.1"/>
    <property type="molecule type" value="Genomic_DNA"/>
</dbReference>